<dbReference type="EC" id="2.7.10.2" evidence="5"/>
<dbReference type="PANTHER" id="PTHR32309:SF13">
    <property type="entry name" value="FERRIC ENTEROBACTIN TRANSPORT PROTEIN FEPE"/>
    <property type="match status" value="1"/>
</dbReference>
<dbReference type="PANTHER" id="PTHR32309">
    <property type="entry name" value="TYROSINE-PROTEIN KINASE"/>
    <property type="match status" value="1"/>
</dbReference>
<evidence type="ECO:0000256" key="2">
    <source>
        <dbReference type="ARBA" id="ARBA00022840"/>
    </source>
</evidence>
<keyword evidence="4" id="KW-0472">Membrane</keyword>
<keyword evidence="2" id="KW-0067">ATP-binding</keyword>
<organism evidence="5 6">
    <name type="scientific">Microbacterium fluvii</name>
    <dbReference type="NCBI Taxonomy" id="415215"/>
    <lineage>
        <taxon>Bacteria</taxon>
        <taxon>Bacillati</taxon>
        <taxon>Actinomycetota</taxon>
        <taxon>Actinomycetes</taxon>
        <taxon>Micrococcales</taxon>
        <taxon>Microbacteriaceae</taxon>
        <taxon>Microbacterium</taxon>
    </lineage>
</organism>
<feature type="transmembrane region" description="Helical" evidence="4">
    <location>
        <begin position="12"/>
        <end position="31"/>
    </location>
</feature>
<evidence type="ECO:0000256" key="4">
    <source>
        <dbReference type="SAM" id="Phobius"/>
    </source>
</evidence>
<keyword evidence="1" id="KW-0547">Nucleotide-binding</keyword>
<evidence type="ECO:0000256" key="1">
    <source>
        <dbReference type="ARBA" id="ARBA00022741"/>
    </source>
</evidence>
<dbReference type="Proteomes" id="UP001596507">
    <property type="component" value="Unassembled WGS sequence"/>
</dbReference>
<feature type="region of interest" description="Disordered" evidence="3">
    <location>
        <begin position="473"/>
        <end position="498"/>
    </location>
</feature>
<dbReference type="RefSeq" id="WP_262872445.1">
    <property type="nucleotide sequence ID" value="NZ_BAABKW010000011.1"/>
</dbReference>
<accession>A0ABW2H821</accession>
<name>A0ABW2H821_9MICO</name>
<dbReference type="InterPro" id="IPR050445">
    <property type="entry name" value="Bact_polysacc_biosynth/exp"/>
</dbReference>
<comment type="caution">
    <text evidence="5">The sequence shown here is derived from an EMBL/GenBank/DDBJ whole genome shotgun (WGS) entry which is preliminary data.</text>
</comment>
<dbReference type="EMBL" id="JBHTBE010000001">
    <property type="protein sequence ID" value="MFC7267508.1"/>
    <property type="molecule type" value="Genomic_DNA"/>
</dbReference>
<keyword evidence="6" id="KW-1185">Reference proteome</keyword>
<dbReference type="InterPro" id="IPR005702">
    <property type="entry name" value="Wzc-like_C"/>
</dbReference>
<protein>
    <submittedName>
        <fullName evidence="5">Polysaccharide biosynthesis tyrosine autokinase</fullName>
        <ecNumber evidence="5">2.7.10.2</ecNumber>
    </submittedName>
</protein>
<sequence>MELRDYLRILRAHWLGIVLLTVLGAAIAYGWSALQPRVYTATSSGYVASTTTGADTGSSLVADQLARAKVTSYVDIGSWRSVAEYAIDDLGLDTTPEALVTRVDVSNPLDTVIIQVDASAGSPEEARDLAESWTRGMLAQIDDIEGDGSPGSAAITLIPGDSARLPSSPSSPNTRLDVALGALIGLALGVGYAVIRHVLDRRVRNPRDIERETGAAVVGTLPLEKDLVAQRGVLAFEGAGRTQNSTAMTEAMRELRTNLQFMDVDRPPRIIVVSSPLPGDGKSTTSANIALSLAAAGQKVVLVDADLRRPVIANLFDLPEGAGLTDVLAGRAKVVDVAHSPDATGNLRVLPAGRLPPNPSEVLGSQRMRELLAGLAREATVIVDSPPTIPVTDAAVLSTAADGMLLVVSAGRTTYEIMQKALGNIDRVGGRVLGVVLNKVPRRGAGAAYYGYQYRGYYTSEWQPMTRRQWRKRMQQEEAAAAASAEGPRRSPSKTPVG</sequence>
<dbReference type="InterPro" id="IPR027417">
    <property type="entry name" value="P-loop_NTPase"/>
</dbReference>
<evidence type="ECO:0000256" key="3">
    <source>
        <dbReference type="SAM" id="MobiDB-lite"/>
    </source>
</evidence>
<dbReference type="Gene3D" id="3.40.50.300">
    <property type="entry name" value="P-loop containing nucleotide triphosphate hydrolases"/>
    <property type="match status" value="1"/>
</dbReference>
<proteinExistence type="predicted"/>
<evidence type="ECO:0000313" key="6">
    <source>
        <dbReference type="Proteomes" id="UP001596507"/>
    </source>
</evidence>
<dbReference type="Pfam" id="PF10609">
    <property type="entry name" value="ParA"/>
    <property type="match status" value="1"/>
</dbReference>
<dbReference type="NCBIfam" id="TIGR01007">
    <property type="entry name" value="eps_fam"/>
    <property type="match status" value="1"/>
</dbReference>
<dbReference type="InterPro" id="IPR033756">
    <property type="entry name" value="YlxH/NBP35"/>
</dbReference>
<keyword evidence="4" id="KW-0812">Transmembrane</keyword>
<reference evidence="6" key="1">
    <citation type="journal article" date="2019" name="Int. J. Syst. Evol. Microbiol.">
        <title>The Global Catalogue of Microorganisms (GCM) 10K type strain sequencing project: providing services to taxonomists for standard genome sequencing and annotation.</title>
        <authorList>
            <consortium name="The Broad Institute Genomics Platform"/>
            <consortium name="The Broad Institute Genome Sequencing Center for Infectious Disease"/>
            <person name="Wu L."/>
            <person name="Ma J."/>
        </authorList>
    </citation>
    <scope>NUCLEOTIDE SEQUENCE [LARGE SCALE GENOMIC DNA]</scope>
    <source>
        <strain evidence="6">CGMCC 1.15772</strain>
    </source>
</reference>
<keyword evidence="4" id="KW-1133">Transmembrane helix</keyword>
<dbReference type="GO" id="GO:0004715">
    <property type="term" value="F:non-membrane spanning protein tyrosine kinase activity"/>
    <property type="evidence" value="ECO:0007669"/>
    <property type="project" value="UniProtKB-EC"/>
</dbReference>
<keyword evidence="5" id="KW-0808">Transferase</keyword>
<gene>
    <name evidence="5" type="ORF">ACFQRL_00900</name>
</gene>
<dbReference type="CDD" id="cd05387">
    <property type="entry name" value="BY-kinase"/>
    <property type="match status" value="1"/>
</dbReference>
<dbReference type="SUPFAM" id="SSF52540">
    <property type="entry name" value="P-loop containing nucleoside triphosphate hydrolases"/>
    <property type="match status" value="1"/>
</dbReference>
<feature type="compositionally biased region" description="Low complexity" evidence="3">
    <location>
        <begin position="477"/>
        <end position="486"/>
    </location>
</feature>
<evidence type="ECO:0000313" key="5">
    <source>
        <dbReference type="EMBL" id="MFC7267508.1"/>
    </source>
</evidence>